<comment type="subcellular location">
    <subcellularLocation>
        <location evidence="1">Cell inner membrane</location>
        <topology evidence="1">Multi-pass membrane protein</topology>
    </subcellularLocation>
</comment>
<dbReference type="Pfam" id="PF02706">
    <property type="entry name" value="Wzz"/>
    <property type="match status" value="1"/>
</dbReference>
<keyword evidence="13 17" id="KW-0472">Membrane</keyword>
<comment type="caution">
    <text evidence="21">The sequence shown here is derived from an EMBL/GenBank/DDBJ whole genome shotgun (WGS) entry which is preliminary data.</text>
</comment>
<dbReference type="EC" id="2.7.10.2" evidence="4"/>
<evidence type="ECO:0000256" key="7">
    <source>
        <dbReference type="ARBA" id="ARBA00022679"/>
    </source>
</evidence>
<dbReference type="Gene3D" id="3.40.50.300">
    <property type="entry name" value="P-loop containing nucleotide triphosphate hydrolases"/>
    <property type="match status" value="1"/>
</dbReference>
<keyword evidence="8 17" id="KW-0812">Transmembrane</keyword>
<evidence type="ECO:0000256" key="2">
    <source>
        <dbReference type="ARBA" id="ARBA00007316"/>
    </source>
</evidence>
<dbReference type="NCBIfam" id="TIGR01007">
    <property type="entry name" value="eps_fam"/>
    <property type="match status" value="1"/>
</dbReference>
<evidence type="ECO:0000256" key="17">
    <source>
        <dbReference type="SAM" id="Phobius"/>
    </source>
</evidence>
<evidence type="ECO:0000256" key="16">
    <source>
        <dbReference type="SAM" id="Coils"/>
    </source>
</evidence>
<evidence type="ECO:0000256" key="12">
    <source>
        <dbReference type="ARBA" id="ARBA00022989"/>
    </source>
</evidence>
<evidence type="ECO:0000256" key="11">
    <source>
        <dbReference type="ARBA" id="ARBA00022840"/>
    </source>
</evidence>
<protein>
    <recommendedName>
        <fullName evidence="4">non-specific protein-tyrosine kinase</fullName>
        <ecNumber evidence="4">2.7.10.2</ecNumber>
    </recommendedName>
</protein>
<keyword evidence="10" id="KW-0418">Kinase</keyword>
<evidence type="ECO:0000256" key="8">
    <source>
        <dbReference type="ARBA" id="ARBA00022692"/>
    </source>
</evidence>
<keyword evidence="6" id="KW-0997">Cell inner membrane</keyword>
<comment type="similarity">
    <text evidence="3">Belongs to the etk/wzc family.</text>
</comment>
<sequence length="803" mass="92051">MQQQLFDQQPEDNVNIQEIIGKYLQHWKWIVLFTLLFCGVAYIYLKGQPSVYKSTSTVLVKDDKNGSLGSDLDVFADLGLSKGNSNLHNEIEVFKSRDLIMKVVKSLKLNTRLTQKNNTLGPDIHFYHNNSPLDFIFMDTSEEHYQSSFNLEITNVSNSKFSITEKYTKDGNEKQKEIESVKYGQIFQTEGGPLKITKTDNFNQSHINEKFIYTFSSLENATSKWKSKFEVNTVNKDASVLTLSATGLLKKANNDFINQLIIKHEENAISDKNEITKNTSAFIAERMDVIEDELSDVEETNEQFKKDNKLVDVEKNAELFLEQEGEIESTIIETNIQVSLAQYMVDYLKRYDDVNTLLPANLGFQDQSINMMTQKYNEAVIERNRLIQSSNENNPLAVEIEGQLEELKRSITKSLNNAKESLSMRLKELNKESSKYQKRIESIPKYERRYREIQRQQQIKETLYLYLLQKREENEIAMASTIGNVKIIDAAYALDSPVGPKRNIIFLAAFILGIAIPIAFIYIKDLLDNKIRSVEELEETDITVVGDIPLDKSKDSLVTRKGERSMISEAYRMLRTNMKFLLEKKEDEGQVIFLSSTLPGEGKSFTSINLANSLALTDKKVCLVGLDLRAPKLSEYLNHEESLLGASNYLANPDITLDSIIYSSNDEINFDYIFSGDIPPNPSELLSRPRMKDFFEDLKNKYDYIIVDTSPMALVVDTISILEHADLLLYIVKANFAHKKSIDIPKKIQKERKTHKIAFILNGSNRKKGGYGYGKYGYGFGYGDTYGESKETKKWFQFWKKQN</sequence>
<evidence type="ECO:0000313" key="22">
    <source>
        <dbReference type="Proteomes" id="UP000257127"/>
    </source>
</evidence>
<evidence type="ECO:0000256" key="14">
    <source>
        <dbReference type="ARBA" id="ARBA00023137"/>
    </source>
</evidence>
<dbReference type="Pfam" id="PF13807">
    <property type="entry name" value="GNVR"/>
    <property type="match status" value="1"/>
</dbReference>
<feature type="domain" description="Tyrosine-protein kinase G-rich" evidence="20">
    <location>
        <begin position="452"/>
        <end position="525"/>
    </location>
</feature>
<keyword evidence="14" id="KW-0829">Tyrosine-protein kinase</keyword>
<dbReference type="RefSeq" id="WP_116881723.1">
    <property type="nucleotide sequence ID" value="NZ_QURB01000009.1"/>
</dbReference>
<name>A0A3E1EUU2_9FLAO</name>
<keyword evidence="12 17" id="KW-1133">Transmembrane helix</keyword>
<dbReference type="InterPro" id="IPR050445">
    <property type="entry name" value="Bact_polysacc_biosynth/exp"/>
</dbReference>
<dbReference type="CDD" id="cd05387">
    <property type="entry name" value="BY-kinase"/>
    <property type="match status" value="1"/>
</dbReference>
<dbReference type="InterPro" id="IPR027417">
    <property type="entry name" value="P-loop_NTPase"/>
</dbReference>
<evidence type="ECO:0000256" key="10">
    <source>
        <dbReference type="ARBA" id="ARBA00022777"/>
    </source>
</evidence>
<evidence type="ECO:0000259" key="19">
    <source>
        <dbReference type="Pfam" id="PF13614"/>
    </source>
</evidence>
<keyword evidence="9" id="KW-0547">Nucleotide-binding</keyword>
<dbReference type="PANTHER" id="PTHR32309">
    <property type="entry name" value="TYROSINE-PROTEIN KINASE"/>
    <property type="match status" value="1"/>
</dbReference>
<keyword evidence="5" id="KW-1003">Cell membrane</keyword>
<accession>A0A3E1EUU2</accession>
<dbReference type="AlphaFoldDB" id="A0A3E1EUU2"/>
<evidence type="ECO:0000256" key="9">
    <source>
        <dbReference type="ARBA" id="ARBA00022741"/>
    </source>
</evidence>
<evidence type="ECO:0000313" key="21">
    <source>
        <dbReference type="EMBL" id="RFC53331.1"/>
    </source>
</evidence>
<dbReference type="InterPro" id="IPR003856">
    <property type="entry name" value="LPS_length_determ_N"/>
</dbReference>
<evidence type="ECO:0000256" key="4">
    <source>
        <dbReference type="ARBA" id="ARBA00011903"/>
    </source>
</evidence>
<comment type="similarity">
    <text evidence="2">Belongs to the CpsD/CapB family.</text>
</comment>
<dbReference type="EMBL" id="QURB01000009">
    <property type="protein sequence ID" value="RFC53331.1"/>
    <property type="molecule type" value="Genomic_DNA"/>
</dbReference>
<evidence type="ECO:0000259" key="18">
    <source>
        <dbReference type="Pfam" id="PF02706"/>
    </source>
</evidence>
<organism evidence="21 22">
    <name type="scientific">Brumimicrobium aurantiacum</name>
    <dbReference type="NCBI Taxonomy" id="1737063"/>
    <lineage>
        <taxon>Bacteria</taxon>
        <taxon>Pseudomonadati</taxon>
        <taxon>Bacteroidota</taxon>
        <taxon>Flavobacteriia</taxon>
        <taxon>Flavobacteriales</taxon>
        <taxon>Crocinitomicaceae</taxon>
        <taxon>Brumimicrobium</taxon>
    </lineage>
</organism>
<feature type="domain" description="AAA" evidence="19">
    <location>
        <begin position="590"/>
        <end position="748"/>
    </location>
</feature>
<dbReference type="Pfam" id="PF13614">
    <property type="entry name" value="AAA_31"/>
    <property type="match status" value="1"/>
</dbReference>
<evidence type="ECO:0000259" key="20">
    <source>
        <dbReference type="Pfam" id="PF13807"/>
    </source>
</evidence>
<gene>
    <name evidence="21" type="ORF">DXU93_12925</name>
</gene>
<dbReference type="InterPro" id="IPR032807">
    <property type="entry name" value="GNVR"/>
</dbReference>
<keyword evidence="22" id="KW-1185">Reference proteome</keyword>
<dbReference type="SUPFAM" id="SSF52540">
    <property type="entry name" value="P-loop containing nucleoside triphosphate hydrolases"/>
    <property type="match status" value="1"/>
</dbReference>
<dbReference type="Proteomes" id="UP000257127">
    <property type="component" value="Unassembled WGS sequence"/>
</dbReference>
<dbReference type="GO" id="GO:0005886">
    <property type="term" value="C:plasma membrane"/>
    <property type="evidence" value="ECO:0007669"/>
    <property type="project" value="UniProtKB-SubCell"/>
</dbReference>
<dbReference type="PANTHER" id="PTHR32309:SF13">
    <property type="entry name" value="FERRIC ENTEROBACTIN TRANSPORT PROTEIN FEPE"/>
    <property type="match status" value="1"/>
</dbReference>
<reference evidence="21 22" key="1">
    <citation type="submission" date="2018-08" db="EMBL/GenBank/DDBJ databases">
        <title>The draft genome squence of Brumimicrobium sp. N62.</title>
        <authorList>
            <person name="Du Z.-J."/>
            <person name="Luo H.-R."/>
        </authorList>
    </citation>
    <scope>NUCLEOTIDE SEQUENCE [LARGE SCALE GENOMIC DNA]</scope>
    <source>
        <strain evidence="21 22">N62</strain>
    </source>
</reference>
<evidence type="ECO:0000256" key="13">
    <source>
        <dbReference type="ARBA" id="ARBA00023136"/>
    </source>
</evidence>
<keyword evidence="7" id="KW-0808">Transferase</keyword>
<comment type="catalytic activity">
    <reaction evidence="15">
        <text>L-tyrosyl-[protein] + ATP = O-phospho-L-tyrosyl-[protein] + ADP + H(+)</text>
        <dbReference type="Rhea" id="RHEA:10596"/>
        <dbReference type="Rhea" id="RHEA-COMP:10136"/>
        <dbReference type="Rhea" id="RHEA-COMP:20101"/>
        <dbReference type="ChEBI" id="CHEBI:15378"/>
        <dbReference type="ChEBI" id="CHEBI:30616"/>
        <dbReference type="ChEBI" id="CHEBI:46858"/>
        <dbReference type="ChEBI" id="CHEBI:61978"/>
        <dbReference type="ChEBI" id="CHEBI:456216"/>
        <dbReference type="EC" id="2.7.10.2"/>
    </reaction>
</comment>
<evidence type="ECO:0000256" key="5">
    <source>
        <dbReference type="ARBA" id="ARBA00022475"/>
    </source>
</evidence>
<evidence type="ECO:0000256" key="15">
    <source>
        <dbReference type="ARBA" id="ARBA00051245"/>
    </source>
</evidence>
<dbReference type="InterPro" id="IPR025669">
    <property type="entry name" value="AAA_dom"/>
</dbReference>
<dbReference type="GO" id="GO:0004715">
    <property type="term" value="F:non-membrane spanning protein tyrosine kinase activity"/>
    <property type="evidence" value="ECO:0007669"/>
    <property type="project" value="UniProtKB-EC"/>
</dbReference>
<dbReference type="GO" id="GO:0005524">
    <property type="term" value="F:ATP binding"/>
    <property type="evidence" value="ECO:0007669"/>
    <property type="project" value="UniProtKB-KW"/>
</dbReference>
<feature type="transmembrane region" description="Helical" evidence="17">
    <location>
        <begin position="504"/>
        <end position="523"/>
    </location>
</feature>
<feature type="domain" description="Polysaccharide chain length determinant N-terminal" evidence="18">
    <location>
        <begin position="13"/>
        <end position="107"/>
    </location>
</feature>
<evidence type="ECO:0000256" key="1">
    <source>
        <dbReference type="ARBA" id="ARBA00004429"/>
    </source>
</evidence>
<feature type="coiled-coil region" evidence="16">
    <location>
        <begin position="397"/>
        <end position="439"/>
    </location>
</feature>
<dbReference type="OrthoDB" id="9794577at2"/>
<proteinExistence type="inferred from homology"/>
<keyword evidence="11" id="KW-0067">ATP-binding</keyword>
<keyword evidence="16" id="KW-0175">Coiled coil</keyword>
<evidence type="ECO:0000256" key="3">
    <source>
        <dbReference type="ARBA" id="ARBA00008883"/>
    </source>
</evidence>
<dbReference type="InterPro" id="IPR005702">
    <property type="entry name" value="Wzc-like_C"/>
</dbReference>
<evidence type="ECO:0000256" key="6">
    <source>
        <dbReference type="ARBA" id="ARBA00022519"/>
    </source>
</evidence>
<feature type="transmembrane region" description="Helical" evidence="17">
    <location>
        <begin position="27"/>
        <end position="45"/>
    </location>
</feature>